<dbReference type="EMBL" id="LR798417">
    <property type="protein sequence ID" value="CAB5229594.1"/>
    <property type="molecule type" value="Genomic_DNA"/>
</dbReference>
<dbReference type="SUPFAM" id="SSF52540">
    <property type="entry name" value="P-loop containing nucleoside triphosphate hydrolases"/>
    <property type="match status" value="1"/>
</dbReference>
<evidence type="ECO:0000313" key="2">
    <source>
        <dbReference type="EMBL" id="CAB5229594.1"/>
    </source>
</evidence>
<dbReference type="Pfam" id="PF13469">
    <property type="entry name" value="Sulfotransfer_3"/>
    <property type="match status" value="1"/>
</dbReference>
<accession>A0A6J7XNM6</accession>
<dbReference type="GO" id="GO:0016740">
    <property type="term" value="F:transferase activity"/>
    <property type="evidence" value="ECO:0007669"/>
    <property type="project" value="UniProtKB-KW"/>
</dbReference>
<dbReference type="EMBL" id="LR797342">
    <property type="protein sequence ID" value="CAB4204039.1"/>
    <property type="molecule type" value="Genomic_DNA"/>
</dbReference>
<evidence type="ECO:0000313" key="1">
    <source>
        <dbReference type="EMBL" id="CAB4204039.1"/>
    </source>
</evidence>
<protein>
    <submittedName>
        <fullName evidence="2">Sulfotransferase family</fullName>
    </submittedName>
</protein>
<gene>
    <name evidence="1" type="ORF">UFOVP1389_20</name>
    <name evidence="2" type="ORF">UFOVP1566_2</name>
</gene>
<dbReference type="InterPro" id="IPR027417">
    <property type="entry name" value="P-loop_NTPase"/>
</dbReference>
<name>A0A6J7XNM6_9CAUD</name>
<sequence>MWNAQRSLDSDAITSAHRQSHAHQMVCDLPARYYSEITRPVVIDKCRAWTLPLNRQMICDYITDRPKIICCVRDIDEIIRSFVSLFARNGRTDFYGSEYEAELSMAQAGLISLLDSAETDTYLLVDYTRLIDDTQSELARIYQFLNLEPFAHDLSNIVTMNSVDDSVYGLVGMHDVRPTIGRRDAI</sequence>
<reference evidence="2" key="1">
    <citation type="submission" date="2020-05" db="EMBL/GenBank/DDBJ databases">
        <authorList>
            <person name="Chiriac C."/>
            <person name="Salcher M."/>
            <person name="Ghai R."/>
            <person name="Kavagutti S V."/>
        </authorList>
    </citation>
    <scope>NUCLEOTIDE SEQUENCE</scope>
</reference>
<proteinExistence type="predicted"/>
<dbReference type="Gene3D" id="3.40.50.300">
    <property type="entry name" value="P-loop containing nucleotide triphosphate hydrolases"/>
    <property type="match status" value="1"/>
</dbReference>
<organism evidence="2">
    <name type="scientific">uncultured Caudovirales phage</name>
    <dbReference type="NCBI Taxonomy" id="2100421"/>
    <lineage>
        <taxon>Viruses</taxon>
        <taxon>Duplodnaviria</taxon>
        <taxon>Heunggongvirae</taxon>
        <taxon>Uroviricota</taxon>
        <taxon>Caudoviricetes</taxon>
        <taxon>Peduoviridae</taxon>
        <taxon>Maltschvirus</taxon>
        <taxon>Maltschvirus maltsch</taxon>
    </lineage>
</organism>
<keyword evidence="2" id="KW-0808">Transferase</keyword>